<protein>
    <submittedName>
        <fullName evidence="7">Transporter YLR152C</fullName>
    </submittedName>
</protein>
<evidence type="ECO:0000313" key="8">
    <source>
        <dbReference type="Proteomes" id="UP000422736"/>
    </source>
</evidence>
<feature type="transmembrane region" description="Helical" evidence="6">
    <location>
        <begin position="465"/>
        <end position="488"/>
    </location>
</feature>
<keyword evidence="8" id="KW-1185">Reference proteome</keyword>
<gene>
    <name evidence="7" type="ORF">FIM1_3627</name>
</gene>
<evidence type="ECO:0000313" key="7">
    <source>
        <dbReference type="EMBL" id="QGN16900.1"/>
    </source>
</evidence>
<evidence type="ECO:0000256" key="4">
    <source>
        <dbReference type="ARBA" id="ARBA00023136"/>
    </source>
</evidence>
<name>A0ABX6EZ83_KLUMA</name>
<keyword evidence="2 6" id="KW-0812">Transmembrane</keyword>
<feature type="compositionally biased region" description="Polar residues" evidence="5">
    <location>
        <begin position="196"/>
        <end position="207"/>
    </location>
</feature>
<feature type="transmembrane region" description="Helical" evidence="6">
    <location>
        <begin position="574"/>
        <end position="594"/>
    </location>
</feature>
<evidence type="ECO:0000256" key="3">
    <source>
        <dbReference type="ARBA" id="ARBA00022989"/>
    </source>
</evidence>
<dbReference type="InterPro" id="IPR040254">
    <property type="entry name" value="Ecm3-like"/>
</dbReference>
<dbReference type="PANTHER" id="PTHR31274">
    <property type="entry name" value="PROTEIN ECM3"/>
    <property type="match status" value="1"/>
</dbReference>
<feature type="transmembrane region" description="Helical" evidence="6">
    <location>
        <begin position="12"/>
        <end position="30"/>
    </location>
</feature>
<reference evidence="7 8" key="1">
    <citation type="submission" date="2016-03" db="EMBL/GenBank/DDBJ databases">
        <title>How can Kluyveromyces marxianus grow so fast - potential evolutionary course in Saccharomyces Complex revealed by comparative genomics.</title>
        <authorList>
            <person name="Mo W."/>
            <person name="Lu W."/>
            <person name="Yang X."/>
            <person name="Qi J."/>
            <person name="Lv H."/>
        </authorList>
    </citation>
    <scope>NUCLEOTIDE SEQUENCE [LARGE SCALE GENOMIC DNA]</scope>
    <source>
        <strain evidence="7 8">FIM1</strain>
    </source>
</reference>
<feature type="region of interest" description="Disordered" evidence="5">
    <location>
        <begin position="396"/>
        <end position="426"/>
    </location>
</feature>
<dbReference type="EMBL" id="CP015058">
    <property type="protein sequence ID" value="QGN16900.1"/>
    <property type="molecule type" value="Genomic_DNA"/>
</dbReference>
<dbReference type="Proteomes" id="UP000422736">
    <property type="component" value="Chromosome 5"/>
</dbReference>
<feature type="compositionally biased region" description="Low complexity" evidence="5">
    <location>
        <begin position="332"/>
        <end position="347"/>
    </location>
</feature>
<dbReference type="InterPro" id="IPR004776">
    <property type="entry name" value="Mem_transp_PIN-like"/>
</dbReference>
<feature type="region of interest" description="Disordered" evidence="5">
    <location>
        <begin position="178"/>
        <end position="233"/>
    </location>
</feature>
<feature type="transmembrane region" description="Helical" evidence="6">
    <location>
        <begin position="142"/>
        <end position="162"/>
    </location>
</feature>
<evidence type="ECO:0000256" key="2">
    <source>
        <dbReference type="ARBA" id="ARBA00022692"/>
    </source>
</evidence>
<feature type="transmembrane region" description="Helical" evidence="6">
    <location>
        <begin position="103"/>
        <end position="121"/>
    </location>
</feature>
<feature type="region of interest" description="Disordered" evidence="5">
    <location>
        <begin position="257"/>
        <end position="363"/>
    </location>
</feature>
<dbReference type="PANTHER" id="PTHR31274:SF1">
    <property type="entry name" value="AGL149CP"/>
    <property type="match status" value="1"/>
</dbReference>
<evidence type="ECO:0000256" key="1">
    <source>
        <dbReference type="ARBA" id="ARBA00004141"/>
    </source>
</evidence>
<evidence type="ECO:0000256" key="6">
    <source>
        <dbReference type="SAM" id="Phobius"/>
    </source>
</evidence>
<organism evidence="7 8">
    <name type="scientific">Kluyveromyces marxianus</name>
    <name type="common">Yeast</name>
    <name type="synonym">Candida kefyr</name>
    <dbReference type="NCBI Taxonomy" id="4911"/>
    <lineage>
        <taxon>Eukaryota</taxon>
        <taxon>Fungi</taxon>
        <taxon>Dikarya</taxon>
        <taxon>Ascomycota</taxon>
        <taxon>Saccharomycotina</taxon>
        <taxon>Saccharomycetes</taxon>
        <taxon>Saccharomycetales</taxon>
        <taxon>Saccharomycetaceae</taxon>
        <taxon>Kluyveromyces</taxon>
    </lineage>
</organism>
<feature type="transmembrane region" description="Helical" evidence="6">
    <location>
        <begin position="614"/>
        <end position="634"/>
    </location>
</feature>
<feature type="transmembrane region" description="Helical" evidence="6">
    <location>
        <begin position="537"/>
        <end position="562"/>
    </location>
</feature>
<accession>A0ABX6EZ83</accession>
<sequence length="640" mass="69886">MSIGLGEIVYFALKPVLKIYLILTVGYLLAKYNVVGVEAARSISNMVVNAILPCLVFNKIVTNIQAKDIKEIAVIVLSACILFCLGALASIIIKYTLPVPKKWVWGLIFAGLFPNISDLPIAYVQSMGTGIIFNSDSVDKGVAYCCIFLTTQSFLMMNFGMFRLVGLDFREKLDDIESSSSTSSAEQTHPKEEENSSPFSNSIGNTETKNDVSSVSSSDSKDSSIAAPKPAMTIDHPVANTVANNTALNTGVTHVENDVDDEDENALESLSESDLGSTDQLEIHRPQLFRKGTSASSDVRNRNPNDPKPLTRAKTASSNGTYDGTNAALNRTTSLSLTPTNPTSITSHSSQYNRSRRRRRSQTINDVISEYSVVERVRTGDLDLTRPLTLTADIGEENAALGDDDNSSVSSHPSANTAGSNERNSLSLARTATNKSLRKVDSWFHRHKLGWLEYIAINCFRPASLGAMLGIICSMIPWVQALFVKTYVHVHNAPDQLPVLNFLMDATAYIGNACVPLGLLLLGGTIARLQVNELPKGFLSVAFTMAGIRLAVIPIIGVLWANKIYSMNWIESDIAKLVVIITFAMPSATAQVYFTAFFTPVDGPHLQMDCLSVLFLVQYIFLWITLPFVVSYALKVDIKV</sequence>
<feature type="transmembrane region" description="Helical" evidence="6">
    <location>
        <begin position="73"/>
        <end position="97"/>
    </location>
</feature>
<proteinExistence type="predicted"/>
<feature type="compositionally biased region" description="Polar residues" evidence="5">
    <location>
        <begin position="314"/>
        <end position="331"/>
    </location>
</feature>
<feature type="compositionally biased region" description="Polar residues" evidence="5">
    <location>
        <begin position="407"/>
        <end position="426"/>
    </location>
</feature>
<dbReference type="Pfam" id="PF03547">
    <property type="entry name" value="Mem_trans"/>
    <property type="match status" value="1"/>
</dbReference>
<feature type="compositionally biased region" description="Polar residues" evidence="5">
    <location>
        <begin position="268"/>
        <end position="280"/>
    </location>
</feature>
<feature type="transmembrane region" description="Helical" evidence="6">
    <location>
        <begin position="42"/>
        <end position="61"/>
    </location>
</feature>
<comment type="subcellular location">
    <subcellularLocation>
        <location evidence="1">Membrane</location>
        <topology evidence="1">Multi-pass membrane protein</topology>
    </subcellularLocation>
</comment>
<evidence type="ECO:0000256" key="5">
    <source>
        <dbReference type="SAM" id="MobiDB-lite"/>
    </source>
</evidence>
<keyword evidence="3 6" id="KW-1133">Transmembrane helix</keyword>
<keyword evidence="4 6" id="KW-0472">Membrane</keyword>